<feature type="region of interest" description="Disordered" evidence="1">
    <location>
        <begin position="190"/>
        <end position="229"/>
    </location>
</feature>
<feature type="compositionally biased region" description="Basic and acidic residues" evidence="1">
    <location>
        <begin position="209"/>
        <end position="220"/>
    </location>
</feature>
<feature type="domain" description="Pyridoxamine 5'-phosphate oxidase N-terminal" evidence="2">
    <location>
        <begin position="10"/>
        <end position="135"/>
    </location>
</feature>
<evidence type="ECO:0000313" key="3">
    <source>
        <dbReference type="EMBL" id="THV23582.1"/>
    </source>
</evidence>
<evidence type="ECO:0000313" key="4">
    <source>
        <dbReference type="Proteomes" id="UP000305792"/>
    </source>
</evidence>
<feature type="compositionally biased region" description="Low complexity" evidence="1">
    <location>
        <begin position="191"/>
        <end position="205"/>
    </location>
</feature>
<dbReference type="PANTHER" id="PTHR39336:SF1">
    <property type="entry name" value="PYRIDOXAMINE PHOSPHATE OXIDASE FAMILY PROTEIN (AFU_ORTHOLOGUE AFUA_6G11440)"/>
    <property type="match status" value="1"/>
</dbReference>
<dbReference type="InterPro" id="IPR011576">
    <property type="entry name" value="Pyridox_Oxase_N"/>
</dbReference>
<evidence type="ECO:0000256" key="1">
    <source>
        <dbReference type="SAM" id="MobiDB-lite"/>
    </source>
</evidence>
<dbReference type="InterPro" id="IPR012349">
    <property type="entry name" value="Split_barrel_FMN-bd"/>
</dbReference>
<reference evidence="3 4" key="1">
    <citation type="journal article" date="2018" name="Int. J. Syst. Evol. Microbiol.">
        <title>Glycomyces paridis sp. nov., isolated from the medicinal plant Paris polyphylla.</title>
        <authorList>
            <person name="Fang X.M."/>
            <person name="Bai J.L."/>
            <person name="Su J."/>
            <person name="Zhao L.L."/>
            <person name="Liu H.Y."/>
            <person name="Ma B.P."/>
            <person name="Zhang Y.Q."/>
            <person name="Yu L.Y."/>
        </authorList>
    </citation>
    <scope>NUCLEOTIDE SEQUENCE [LARGE SCALE GENOMIC DNA]</scope>
    <source>
        <strain evidence="3 4">CPCC 204357</strain>
    </source>
</reference>
<comment type="caution">
    <text evidence="3">The sequence shown here is derived from an EMBL/GenBank/DDBJ whole genome shotgun (WGS) entry which is preliminary data.</text>
</comment>
<dbReference type="PANTHER" id="PTHR39336">
    <property type="entry name" value="PYRIDOXAMINE PHOSPHATE OXIDASE FAMILY PROTEIN (AFU_ORTHOLOGUE AFUA_6G11440)"/>
    <property type="match status" value="1"/>
</dbReference>
<dbReference type="Pfam" id="PF01243">
    <property type="entry name" value="PNPOx_N"/>
    <property type="match status" value="1"/>
</dbReference>
<name>A0A4S8P405_9ACTN</name>
<dbReference type="AlphaFoldDB" id="A0A4S8P405"/>
<sequence>MGQTYESIEGRLRAFIEAQPVYFVASAPLAGDGHVNLSPKGHKGSLQVLDERTVAYLDFGGSHAETHAHLRENGRITIMWCAFEGPPKIVRVHGTGEAVYRDDPRFAELIPRFAEADGPGVRAVIVVRAKLISDTCGYAVPFMDFREERPLLREFLGRKSDEEFAAYCDAKPHNPVSIDGLPAMPLPLPPRTALRAAPGGAALGRRSGRVADHRGVDLSRSRRRGRSRL</sequence>
<dbReference type="OrthoDB" id="115989at2"/>
<organism evidence="3 4">
    <name type="scientific">Glycomyces paridis</name>
    <dbReference type="NCBI Taxonomy" id="2126555"/>
    <lineage>
        <taxon>Bacteria</taxon>
        <taxon>Bacillati</taxon>
        <taxon>Actinomycetota</taxon>
        <taxon>Actinomycetes</taxon>
        <taxon>Glycomycetales</taxon>
        <taxon>Glycomycetaceae</taxon>
        <taxon>Glycomyces</taxon>
    </lineage>
</organism>
<evidence type="ECO:0000259" key="2">
    <source>
        <dbReference type="Pfam" id="PF01243"/>
    </source>
</evidence>
<dbReference type="SUPFAM" id="SSF50475">
    <property type="entry name" value="FMN-binding split barrel"/>
    <property type="match status" value="1"/>
</dbReference>
<dbReference type="Proteomes" id="UP000305792">
    <property type="component" value="Unassembled WGS sequence"/>
</dbReference>
<dbReference type="Gene3D" id="2.30.110.10">
    <property type="entry name" value="Electron Transport, Fmn-binding Protein, Chain A"/>
    <property type="match status" value="1"/>
</dbReference>
<proteinExistence type="predicted"/>
<gene>
    <name evidence="3" type="ORF">E9998_22565</name>
</gene>
<dbReference type="EMBL" id="STGX01000021">
    <property type="protein sequence ID" value="THV23582.1"/>
    <property type="molecule type" value="Genomic_DNA"/>
</dbReference>
<keyword evidence="4" id="KW-1185">Reference proteome</keyword>
<protein>
    <submittedName>
        <fullName evidence="3">Pyridoxamine 5'-phosphate oxidase family protein</fullName>
    </submittedName>
</protein>
<accession>A0A4S8P405</accession>